<evidence type="ECO:0000256" key="11">
    <source>
        <dbReference type="ARBA" id="ARBA00023049"/>
    </source>
</evidence>
<dbReference type="GO" id="GO:0016285">
    <property type="term" value="F:alanyl aminopeptidase activity"/>
    <property type="evidence" value="ECO:0007669"/>
    <property type="project" value="UniProtKB-EC"/>
</dbReference>
<keyword evidence="10" id="KW-0862">Zinc</keyword>
<evidence type="ECO:0000313" key="15">
    <source>
        <dbReference type="Proteomes" id="UP000232693"/>
    </source>
</evidence>
<comment type="similarity">
    <text evidence="3">Belongs to the peptidase M1 family.</text>
</comment>
<evidence type="ECO:0000313" key="14">
    <source>
        <dbReference type="EMBL" id="AUD79005.1"/>
    </source>
</evidence>
<keyword evidence="11" id="KW-0482">Metalloprotease</keyword>
<reference evidence="14 15" key="1">
    <citation type="submission" date="2017-12" db="EMBL/GenBank/DDBJ databases">
        <title>Kangiella profundi FT102 completed genome.</title>
        <authorList>
            <person name="Xu J."/>
            <person name="Wang J."/>
            <person name="Lu Y."/>
        </authorList>
    </citation>
    <scope>NUCLEOTIDE SEQUENCE [LARGE SCALE GENOMIC DNA]</scope>
    <source>
        <strain evidence="14 15">FT102</strain>
    </source>
</reference>
<accession>A0A2K9A576</accession>
<dbReference type="CDD" id="cd09600">
    <property type="entry name" value="M1_APN"/>
    <property type="match status" value="1"/>
</dbReference>
<keyword evidence="9" id="KW-0378">Hydrolase</keyword>
<dbReference type="Gene3D" id="3.30.2010.30">
    <property type="match status" value="1"/>
</dbReference>
<comment type="function">
    <text evidence="12">Aminopeptidase N is involved in the degradation of intracellular peptides generated by protein breakdown during normal growth as well as in response to nutrient starvation.</text>
</comment>
<dbReference type="InterPro" id="IPR045357">
    <property type="entry name" value="Aminopeptidase_N-like_N"/>
</dbReference>
<evidence type="ECO:0000256" key="3">
    <source>
        <dbReference type="ARBA" id="ARBA00010136"/>
    </source>
</evidence>
<dbReference type="FunFam" id="2.60.40.1730:FF:000005">
    <property type="entry name" value="Aminopeptidase N"/>
    <property type="match status" value="1"/>
</dbReference>
<dbReference type="PANTHER" id="PTHR46322:SF1">
    <property type="entry name" value="PUROMYCIN-SENSITIVE AMINOPEPTIDASE"/>
    <property type="match status" value="1"/>
</dbReference>
<dbReference type="FunFam" id="1.10.390.10:FF:000002">
    <property type="entry name" value="Aminopeptidase N"/>
    <property type="match status" value="1"/>
</dbReference>
<dbReference type="Gene3D" id="2.60.40.1730">
    <property type="entry name" value="tricorn interacting facor f3 domain"/>
    <property type="match status" value="1"/>
</dbReference>
<dbReference type="NCBIfam" id="TIGR02414">
    <property type="entry name" value="pepN_proteo"/>
    <property type="match status" value="1"/>
</dbReference>
<sequence length="888" mass="101653">MKTSDSILVKYRKDYKPSAFLINKVSLNFELFDDYTIVTARLMLQANPAADSSDALVLDGEDLELQGIDVAGQKLVQEQYEVESEQLTIWLSKIEGLDYQESPFELVTKVKIHPAQNTSLEGLYLSNGKFCTQCEAEGFRKITYYLDRPDVMSTFDVRIEAEKKKYPHLLSNGNQIEHGSLANGRHYAIWQDPFRKPSYLFALCAGDYDLLEDHFTTRSGRDIKLEIYVDKGKLEQCHHAMASLKKAMAWDEQVFGLEYDLDIYMIVAVGDFNMGAMENKGLNIFNTKYVLAHPETATDQDFEDVEAVIAHEYFHNWTGNRVTCRDWFQLSLKEGLTVFRDQQFTADQTDHAVKRIEDVKVIRSHQFAEDAGPMAHPIRPDSYIEMNNFYTVTVYNKGAEIIRMYHTLLGADGFRRGMDLYFERHDGQAVTCEDFVSAMEDANGYDLKQFRRWYSQAGTPEVTVTSEYDELHKKLTLQIGQSCPDTPGQSNKQPFHIPLKLGLLDKDGNDLALELASNKEQLTDDILHLTEAEQTFEFVGVSHKPVLSLLRNFSAPVRLFYDYNDHELAFLYAHDKDPFNRWEAGQRLFTRVIWQLCAEQEAGEPMQFPLHLVNAVQNLLADDSLDGRFKALALTLPDIKALIEEVERVNLDHLIAAHDFLKRELAKQLEMDWLVHYQANHHVGDFKQDKAAIAKRAFAGVCLSYLVALDKPKAYELAVSQLVNSNNMTDAETALQLLMHSNYNQKKQIADDFYRKWQDEELVVNKWLSAQATDPTDKTIERVKGLIEHPAFDIKNPNKVRSVVGAFAGSNLPQFHRRDGKGYVFLAEQIKQLYSVNPQTAARLTGAFNRWKKFDDERQRLMCEQLQGILQLPDLSKDVYEIASKALG</sequence>
<dbReference type="Pfam" id="PF17432">
    <property type="entry name" value="DUF3458_C"/>
    <property type="match status" value="1"/>
</dbReference>
<evidence type="ECO:0000256" key="2">
    <source>
        <dbReference type="ARBA" id="ARBA00001947"/>
    </source>
</evidence>
<dbReference type="InterPro" id="IPR037144">
    <property type="entry name" value="Peptidase_M1_pepN_C_sf"/>
</dbReference>
<dbReference type="FunFam" id="2.60.40.1840:FF:000001">
    <property type="entry name" value="Aminopeptidase N"/>
    <property type="match status" value="1"/>
</dbReference>
<dbReference type="GO" id="GO:0008270">
    <property type="term" value="F:zinc ion binding"/>
    <property type="evidence" value="ECO:0007669"/>
    <property type="project" value="InterPro"/>
</dbReference>
<dbReference type="KEGG" id="kpd:CW740_06985"/>
<dbReference type="Pfam" id="PF17900">
    <property type="entry name" value="Peptidase_M1_N"/>
    <property type="match status" value="1"/>
</dbReference>
<dbReference type="InterPro" id="IPR001930">
    <property type="entry name" value="Peptidase_M1"/>
</dbReference>
<dbReference type="Gene3D" id="2.60.40.1840">
    <property type="match status" value="1"/>
</dbReference>
<dbReference type="SUPFAM" id="SSF55486">
    <property type="entry name" value="Metalloproteases ('zincins'), catalytic domain"/>
    <property type="match status" value="1"/>
</dbReference>
<evidence type="ECO:0000256" key="10">
    <source>
        <dbReference type="ARBA" id="ARBA00022833"/>
    </source>
</evidence>
<name>A0A2K9A576_9GAMM</name>
<dbReference type="RefSeq" id="WP_106646845.1">
    <property type="nucleotide sequence ID" value="NZ_BMGO01000001.1"/>
</dbReference>
<dbReference type="InterPro" id="IPR027268">
    <property type="entry name" value="Peptidase_M4/M1_CTD_sf"/>
</dbReference>
<evidence type="ECO:0000256" key="5">
    <source>
        <dbReference type="ARBA" id="ARBA00015611"/>
    </source>
</evidence>
<protein>
    <recommendedName>
        <fullName evidence="5 13">Aminopeptidase N</fullName>
        <ecNumber evidence="4 13">3.4.11.2</ecNumber>
    </recommendedName>
</protein>
<organism evidence="14 15">
    <name type="scientific">Kangiella profundi</name>
    <dbReference type="NCBI Taxonomy" id="1561924"/>
    <lineage>
        <taxon>Bacteria</taxon>
        <taxon>Pseudomonadati</taxon>
        <taxon>Pseudomonadota</taxon>
        <taxon>Gammaproteobacteria</taxon>
        <taxon>Kangiellales</taxon>
        <taxon>Kangiellaceae</taxon>
        <taxon>Kangiella</taxon>
    </lineage>
</organism>
<keyword evidence="8" id="KW-0479">Metal-binding</keyword>
<evidence type="ECO:0000256" key="4">
    <source>
        <dbReference type="ARBA" id="ARBA00012564"/>
    </source>
</evidence>
<dbReference type="OrthoDB" id="100605at2"/>
<evidence type="ECO:0000256" key="6">
    <source>
        <dbReference type="ARBA" id="ARBA00022438"/>
    </source>
</evidence>
<dbReference type="PRINTS" id="PR00756">
    <property type="entry name" value="ALADIPTASE"/>
</dbReference>
<dbReference type="InterPro" id="IPR014782">
    <property type="entry name" value="Peptidase_M1_dom"/>
</dbReference>
<dbReference type="EC" id="3.4.11.2" evidence="4 13"/>
<evidence type="ECO:0000256" key="9">
    <source>
        <dbReference type="ARBA" id="ARBA00022801"/>
    </source>
</evidence>
<proteinExistence type="inferred from homology"/>
<comment type="catalytic activity">
    <reaction evidence="1">
        <text>Release of an N-terminal amino acid, Xaa-|-Yaa- from a peptide, amide or arylamide. Xaa is preferably Ala, but may be most amino acids including Pro (slow action). When a terminal hydrophobic residue is followed by a prolyl residue, the two may be released as an intact Xaa-Pro dipeptide.</text>
        <dbReference type="EC" id="3.4.11.2"/>
    </reaction>
</comment>
<evidence type="ECO:0000256" key="13">
    <source>
        <dbReference type="NCBIfam" id="TIGR02414"/>
    </source>
</evidence>
<keyword evidence="15" id="KW-1185">Reference proteome</keyword>
<dbReference type="SUPFAM" id="SSF63737">
    <property type="entry name" value="Leukotriene A4 hydrolase N-terminal domain"/>
    <property type="match status" value="1"/>
</dbReference>
<dbReference type="InterPro" id="IPR012779">
    <property type="entry name" value="Peptidase_M1_pepN"/>
</dbReference>
<dbReference type="Gene3D" id="1.25.50.10">
    <property type="entry name" value="Peptidase M1, alanyl aminopeptidase, C-terminal domain"/>
    <property type="match status" value="1"/>
</dbReference>
<dbReference type="AlphaFoldDB" id="A0A2K9A576"/>
<evidence type="ECO:0000256" key="8">
    <source>
        <dbReference type="ARBA" id="ARBA00022723"/>
    </source>
</evidence>
<dbReference type="PANTHER" id="PTHR46322">
    <property type="entry name" value="PUROMYCIN-SENSITIVE AMINOPEPTIDASE"/>
    <property type="match status" value="1"/>
</dbReference>
<keyword evidence="7" id="KW-0645">Protease</keyword>
<gene>
    <name evidence="14" type="ORF">CW740_06985</name>
</gene>
<dbReference type="Gene3D" id="1.10.390.10">
    <property type="entry name" value="Neutral Protease Domain 2"/>
    <property type="match status" value="1"/>
</dbReference>
<dbReference type="Proteomes" id="UP000232693">
    <property type="component" value="Chromosome"/>
</dbReference>
<dbReference type="GO" id="GO:0008237">
    <property type="term" value="F:metallopeptidase activity"/>
    <property type="evidence" value="ECO:0007669"/>
    <property type="project" value="UniProtKB-UniRule"/>
</dbReference>
<evidence type="ECO:0000256" key="7">
    <source>
        <dbReference type="ARBA" id="ARBA00022670"/>
    </source>
</evidence>
<evidence type="ECO:0000256" key="12">
    <source>
        <dbReference type="ARBA" id="ARBA00059739"/>
    </source>
</evidence>
<dbReference type="FunFam" id="3.30.2010.30:FF:000002">
    <property type="entry name" value="Putative aminopeptidase N"/>
    <property type="match status" value="1"/>
</dbReference>
<dbReference type="InterPro" id="IPR035414">
    <property type="entry name" value="Peptidase_M1_pepN_Ig-like"/>
</dbReference>
<dbReference type="InterPro" id="IPR042097">
    <property type="entry name" value="Aminopeptidase_N-like_N_sf"/>
</dbReference>
<dbReference type="InterPro" id="IPR038438">
    <property type="entry name" value="PepN_Ig-like_sf"/>
</dbReference>
<comment type="cofactor">
    <cofactor evidence="2">
        <name>Zn(2+)</name>
        <dbReference type="ChEBI" id="CHEBI:29105"/>
    </cofactor>
</comment>
<evidence type="ECO:0000256" key="1">
    <source>
        <dbReference type="ARBA" id="ARBA00000098"/>
    </source>
</evidence>
<dbReference type="Pfam" id="PF11940">
    <property type="entry name" value="DUF3458"/>
    <property type="match status" value="1"/>
</dbReference>
<dbReference type="InterPro" id="IPR024601">
    <property type="entry name" value="Peptidase_M1_pepN_C"/>
</dbReference>
<keyword evidence="6 14" id="KW-0031">Aminopeptidase</keyword>
<dbReference type="GO" id="GO:0006508">
    <property type="term" value="P:proteolysis"/>
    <property type="evidence" value="ECO:0007669"/>
    <property type="project" value="UniProtKB-UniRule"/>
</dbReference>
<dbReference type="Pfam" id="PF01433">
    <property type="entry name" value="Peptidase_M1"/>
    <property type="match status" value="1"/>
</dbReference>
<dbReference type="EMBL" id="CP025120">
    <property type="protein sequence ID" value="AUD79005.1"/>
    <property type="molecule type" value="Genomic_DNA"/>
</dbReference>